<comment type="caution">
    <text evidence="2">The sequence shown here is derived from an EMBL/GenBank/DDBJ whole genome shotgun (WGS) entry which is preliminary data.</text>
</comment>
<evidence type="ECO:0000313" key="3">
    <source>
        <dbReference type="Proteomes" id="UP000265836"/>
    </source>
</evidence>
<dbReference type="Proteomes" id="UP000265836">
    <property type="component" value="Unassembled WGS sequence"/>
</dbReference>
<reference evidence="2 3" key="1">
    <citation type="submission" date="2018-08" db="EMBL/GenBank/DDBJ databases">
        <title>Genome sequencing of rice bacterial endophytes.</title>
        <authorList>
            <person name="Venturi V."/>
        </authorList>
    </citation>
    <scope>NUCLEOTIDE SEQUENCE [LARGE SCALE GENOMIC DNA]</scope>
    <source>
        <strain evidence="2 3">E1205</strain>
    </source>
</reference>
<dbReference type="AlphaFoldDB" id="A0A397NJ85"/>
<dbReference type="EMBL" id="QXDA01000001">
    <property type="protein sequence ID" value="RIA35573.1"/>
    <property type="molecule type" value="Genomic_DNA"/>
</dbReference>
<feature type="transmembrane region" description="Helical" evidence="1">
    <location>
        <begin position="227"/>
        <end position="247"/>
    </location>
</feature>
<dbReference type="RefSeq" id="WP_119691837.1">
    <property type="nucleotide sequence ID" value="NZ_QXDA01000001.1"/>
</dbReference>
<proteinExistence type="predicted"/>
<evidence type="ECO:0000256" key="1">
    <source>
        <dbReference type="SAM" id="Phobius"/>
    </source>
</evidence>
<name>A0A397NJ85_ECTOL</name>
<feature type="transmembrane region" description="Helical" evidence="1">
    <location>
        <begin position="196"/>
        <end position="215"/>
    </location>
</feature>
<feature type="transmembrane region" description="Helical" evidence="1">
    <location>
        <begin position="46"/>
        <end position="67"/>
    </location>
</feature>
<dbReference type="InterPro" id="IPR008875">
    <property type="entry name" value="TraX"/>
</dbReference>
<feature type="transmembrane region" description="Helical" evidence="1">
    <location>
        <begin position="148"/>
        <end position="165"/>
    </location>
</feature>
<sequence length="248" mass="27439">MGTTVSGVSSGTQARRDSSLDLIKWLAMLSMVIDHSRYLWPQAEAWLFFLGRLAFPLFCLGIAANVCRSQPGQLFTDTNGRYLAWLVAFSVVSELPYHLLSTESSTLNIMPTLLIGLLIAWCVHHQGRHGLLLGLLSLTLAAAMHERLMYGVFGALVPAALVIAIQRPGPAWLLPALLCVLANSRNRWAEGWSGEVVGISIAAEFAAPLIGLWLLRTTITWRIWPVTRWGYFFYPVHLLVFAGIRAVL</sequence>
<keyword evidence="1" id="KW-1133">Transmembrane helix</keyword>
<keyword evidence="1" id="KW-0812">Transmembrane</keyword>
<accession>A0A397NJ85</accession>
<keyword evidence="1" id="KW-0472">Membrane</keyword>
<dbReference type="Pfam" id="PF05857">
    <property type="entry name" value="TraX"/>
    <property type="match status" value="1"/>
</dbReference>
<organism evidence="2 3">
    <name type="scientific">Ectopseudomonas oleovorans</name>
    <name type="common">Pseudomonas oleovorans</name>
    <dbReference type="NCBI Taxonomy" id="301"/>
    <lineage>
        <taxon>Bacteria</taxon>
        <taxon>Pseudomonadati</taxon>
        <taxon>Pseudomonadota</taxon>
        <taxon>Gammaproteobacteria</taxon>
        <taxon>Pseudomonadales</taxon>
        <taxon>Pseudomonadaceae</taxon>
        <taxon>Ectopseudomonas</taxon>
    </lineage>
</organism>
<evidence type="ECO:0000313" key="2">
    <source>
        <dbReference type="EMBL" id="RIA35573.1"/>
    </source>
</evidence>
<gene>
    <name evidence="2" type="ORF">DFO61_0017</name>
</gene>
<protein>
    <submittedName>
        <fullName evidence="2">TraX protein</fullName>
    </submittedName>
</protein>